<reference evidence="2" key="1">
    <citation type="journal article" date="2019" name="Int. J. Syst. Evol. Microbiol.">
        <title>The Global Catalogue of Microorganisms (GCM) 10K type strain sequencing project: providing services to taxonomists for standard genome sequencing and annotation.</title>
        <authorList>
            <consortium name="The Broad Institute Genomics Platform"/>
            <consortium name="The Broad Institute Genome Sequencing Center for Infectious Disease"/>
            <person name="Wu L."/>
            <person name="Ma J."/>
        </authorList>
    </citation>
    <scope>NUCLEOTIDE SEQUENCE [LARGE SCALE GENOMIC DNA]</scope>
    <source>
        <strain evidence="2">CGMCC 4.7396</strain>
    </source>
</reference>
<protein>
    <submittedName>
        <fullName evidence="1">Histidine phosphatase family protein</fullName>
    </submittedName>
</protein>
<accession>A0ABV7Q3C8</accession>
<dbReference type="RefSeq" id="WP_387976880.1">
    <property type="nucleotide sequence ID" value="NZ_JBHRWO010000012.1"/>
</dbReference>
<sequence length="208" mass="22926">MRTLYVVTHPQATHHVEGLVGGWHDSSLTTAGLESAKRIGEALRAEIPDQAEVDLFSSDLKRTSQTANAIGERFGIEPVFDPRLREASFGEVEGQPKARWDERFTAPPAVGDRMGHLPIPGSESRRQVAQRIYAAVDEIAERPRGHQIVVTHGFAFTFVIAAWVKMPIESLGYAIFKAPSGSITVLHEDAVYRGRMVLRLGDTGHLAY</sequence>
<dbReference type="InterPro" id="IPR013078">
    <property type="entry name" value="His_Pase_superF_clade-1"/>
</dbReference>
<dbReference type="CDD" id="cd07067">
    <property type="entry name" value="HP_PGM_like"/>
    <property type="match status" value="1"/>
</dbReference>
<dbReference type="SUPFAM" id="SSF53254">
    <property type="entry name" value="Phosphoglycerate mutase-like"/>
    <property type="match status" value="1"/>
</dbReference>
<dbReference type="Gene3D" id="3.40.50.1240">
    <property type="entry name" value="Phosphoglycerate mutase-like"/>
    <property type="match status" value="1"/>
</dbReference>
<name>A0ABV7Q3C8_9ACTN</name>
<keyword evidence="2" id="KW-1185">Reference proteome</keyword>
<dbReference type="InterPro" id="IPR029033">
    <property type="entry name" value="His_PPase_superfam"/>
</dbReference>
<dbReference type="InterPro" id="IPR050275">
    <property type="entry name" value="PGM_Phosphatase"/>
</dbReference>
<gene>
    <name evidence="1" type="ORF">ACFO8M_15080</name>
</gene>
<dbReference type="Proteomes" id="UP001595712">
    <property type="component" value="Unassembled WGS sequence"/>
</dbReference>
<dbReference type="EMBL" id="JBHRWO010000012">
    <property type="protein sequence ID" value="MFC3493803.1"/>
    <property type="molecule type" value="Genomic_DNA"/>
</dbReference>
<evidence type="ECO:0000313" key="2">
    <source>
        <dbReference type="Proteomes" id="UP001595712"/>
    </source>
</evidence>
<dbReference type="Pfam" id="PF00300">
    <property type="entry name" value="His_Phos_1"/>
    <property type="match status" value="1"/>
</dbReference>
<proteinExistence type="predicted"/>
<dbReference type="PIRSF" id="PIRSF000709">
    <property type="entry name" value="6PFK_2-Ptase"/>
    <property type="match status" value="1"/>
</dbReference>
<dbReference type="PANTHER" id="PTHR48100:SF1">
    <property type="entry name" value="HISTIDINE PHOSPHATASE FAMILY PROTEIN-RELATED"/>
    <property type="match status" value="1"/>
</dbReference>
<evidence type="ECO:0000313" key="1">
    <source>
        <dbReference type="EMBL" id="MFC3493803.1"/>
    </source>
</evidence>
<dbReference type="PANTHER" id="PTHR48100">
    <property type="entry name" value="BROAD-SPECIFICITY PHOSPHATASE YOR283W-RELATED"/>
    <property type="match status" value="1"/>
</dbReference>
<dbReference type="SMART" id="SM00855">
    <property type="entry name" value="PGAM"/>
    <property type="match status" value="1"/>
</dbReference>
<organism evidence="1 2">
    <name type="scientific">Glycomyces rhizosphaerae</name>
    <dbReference type="NCBI Taxonomy" id="2054422"/>
    <lineage>
        <taxon>Bacteria</taxon>
        <taxon>Bacillati</taxon>
        <taxon>Actinomycetota</taxon>
        <taxon>Actinomycetes</taxon>
        <taxon>Glycomycetales</taxon>
        <taxon>Glycomycetaceae</taxon>
        <taxon>Glycomyces</taxon>
    </lineage>
</organism>
<comment type="caution">
    <text evidence="1">The sequence shown here is derived from an EMBL/GenBank/DDBJ whole genome shotgun (WGS) entry which is preliminary data.</text>
</comment>